<dbReference type="Proteomes" id="UP000237347">
    <property type="component" value="Unassembled WGS sequence"/>
</dbReference>
<proteinExistence type="predicted"/>
<accession>A0AAW0IV45</accession>
<name>A0AAW0IV45_QUESU</name>
<reference evidence="1 2" key="1">
    <citation type="journal article" date="2018" name="Sci. Data">
        <title>The draft genome sequence of cork oak.</title>
        <authorList>
            <person name="Ramos A.M."/>
            <person name="Usie A."/>
            <person name="Barbosa P."/>
            <person name="Barros P.M."/>
            <person name="Capote T."/>
            <person name="Chaves I."/>
            <person name="Simoes F."/>
            <person name="Abreu I."/>
            <person name="Carrasquinho I."/>
            <person name="Faro C."/>
            <person name="Guimaraes J.B."/>
            <person name="Mendonca D."/>
            <person name="Nobrega F."/>
            <person name="Rodrigues L."/>
            <person name="Saibo N.J.M."/>
            <person name="Varela M.C."/>
            <person name="Egas C."/>
            <person name="Matos J."/>
            <person name="Miguel C.M."/>
            <person name="Oliveira M.M."/>
            <person name="Ricardo C.P."/>
            <person name="Goncalves S."/>
        </authorList>
    </citation>
    <scope>NUCLEOTIDE SEQUENCE [LARGE SCALE GENOMIC DNA]</scope>
    <source>
        <strain evidence="2">cv. HL8</strain>
    </source>
</reference>
<protein>
    <submittedName>
        <fullName evidence="1">Uncharacterized protein</fullName>
    </submittedName>
</protein>
<organism evidence="1 2">
    <name type="scientific">Quercus suber</name>
    <name type="common">Cork oak</name>
    <dbReference type="NCBI Taxonomy" id="58331"/>
    <lineage>
        <taxon>Eukaryota</taxon>
        <taxon>Viridiplantae</taxon>
        <taxon>Streptophyta</taxon>
        <taxon>Embryophyta</taxon>
        <taxon>Tracheophyta</taxon>
        <taxon>Spermatophyta</taxon>
        <taxon>Magnoliopsida</taxon>
        <taxon>eudicotyledons</taxon>
        <taxon>Gunneridae</taxon>
        <taxon>Pentapetalae</taxon>
        <taxon>rosids</taxon>
        <taxon>fabids</taxon>
        <taxon>Fagales</taxon>
        <taxon>Fagaceae</taxon>
        <taxon>Quercus</taxon>
    </lineage>
</organism>
<evidence type="ECO:0000313" key="1">
    <source>
        <dbReference type="EMBL" id="KAK7818238.1"/>
    </source>
</evidence>
<evidence type="ECO:0000313" key="2">
    <source>
        <dbReference type="Proteomes" id="UP000237347"/>
    </source>
</evidence>
<dbReference type="EMBL" id="PKMF04000838">
    <property type="protein sequence ID" value="KAK7818238.1"/>
    <property type="molecule type" value="Genomic_DNA"/>
</dbReference>
<sequence>MVCWGIWKNRNELHDGGKGRTGRAVVRSALMLLEEYQRANESSDPKALEPSHFHISKGRGTSQPMYWPNTLVMWMTMSLG</sequence>
<dbReference type="AlphaFoldDB" id="A0AAW0IV45"/>
<comment type="caution">
    <text evidence="1">The sequence shown here is derived from an EMBL/GenBank/DDBJ whole genome shotgun (WGS) entry which is preliminary data.</text>
</comment>
<keyword evidence="2" id="KW-1185">Reference proteome</keyword>
<gene>
    <name evidence="1" type="ORF">CFP56_041575</name>
</gene>